<dbReference type="KEGG" id="srub:C2R22_05670"/>
<accession>A0A2I8VH13</accession>
<name>A0A2I8VH13_9EURY</name>
<dbReference type="RefSeq" id="WP_103424899.1">
    <property type="nucleotide sequence ID" value="NZ_CP026309.1"/>
</dbReference>
<sequence>MSLTRTHMFGVDFSGSQTPGRSIWITEARYNTGGFKIESCRSAIDRFNLSSNPSRDTVYNELRDLVRSHPSAVFGFDFPFSLPEPVIGDNTWPEYLDTLQNYFDNHSAERFRKNRVGRAESATGARYLRRETDWKYGGQCPYSPQIQYQTLYGQRDLLAPLITKGGARALPLQTRVNKSPWLIEVYPAATLSLLGFYRQGYKNQPKSKERRESNVDGLRNRGVKINNSIRDICRKSDDAHDSLFAAYAVLNALQDDFPKDNNGAAIEGQIFV</sequence>
<dbReference type="EMBL" id="CP026309">
    <property type="protein sequence ID" value="AUV81211.1"/>
    <property type="molecule type" value="Genomic_DNA"/>
</dbReference>
<dbReference type="OrthoDB" id="329300at2157"/>
<organism evidence="1 2">
    <name type="scientific">Salinigranum rubrum</name>
    <dbReference type="NCBI Taxonomy" id="755307"/>
    <lineage>
        <taxon>Archaea</taxon>
        <taxon>Methanobacteriati</taxon>
        <taxon>Methanobacteriota</taxon>
        <taxon>Stenosarchaea group</taxon>
        <taxon>Halobacteria</taxon>
        <taxon>Halobacteriales</taxon>
        <taxon>Haloferacaceae</taxon>
        <taxon>Salinigranum</taxon>
    </lineage>
</organism>
<reference evidence="1 2" key="1">
    <citation type="submission" date="2018-01" db="EMBL/GenBank/DDBJ databases">
        <title>Complete genome sequence of Salinigranum rubrum GX10T, an extremely halophilic archaeon isolated from a marine solar saltern.</title>
        <authorList>
            <person name="Han S."/>
        </authorList>
    </citation>
    <scope>NUCLEOTIDE SEQUENCE [LARGE SCALE GENOMIC DNA]</scope>
    <source>
        <strain evidence="1 2">GX10</strain>
    </source>
</reference>
<dbReference type="GeneID" id="35591558"/>
<dbReference type="Proteomes" id="UP000236584">
    <property type="component" value="Chromosome"/>
</dbReference>
<dbReference type="AlphaFoldDB" id="A0A2I8VH13"/>
<keyword evidence="2" id="KW-1185">Reference proteome</keyword>
<evidence type="ECO:0000313" key="1">
    <source>
        <dbReference type="EMBL" id="AUV81211.1"/>
    </source>
</evidence>
<dbReference type="InterPro" id="IPR007362">
    <property type="entry name" value="DUF429"/>
</dbReference>
<evidence type="ECO:0000313" key="2">
    <source>
        <dbReference type="Proteomes" id="UP000236584"/>
    </source>
</evidence>
<gene>
    <name evidence="1" type="ORF">C2R22_05670</name>
</gene>
<dbReference type="Pfam" id="PF04250">
    <property type="entry name" value="DUF429"/>
    <property type="match status" value="1"/>
</dbReference>
<evidence type="ECO:0008006" key="3">
    <source>
        <dbReference type="Google" id="ProtNLM"/>
    </source>
</evidence>
<proteinExistence type="predicted"/>
<protein>
    <recommendedName>
        <fullName evidence="3">DUF429 domain-containing protein</fullName>
    </recommendedName>
</protein>